<keyword evidence="1" id="KW-0812">Transmembrane</keyword>
<dbReference type="EMBL" id="LWMU01000081">
    <property type="protein sequence ID" value="KZX11855.1"/>
    <property type="molecule type" value="Genomic_DNA"/>
</dbReference>
<feature type="transmembrane region" description="Helical" evidence="1">
    <location>
        <begin position="69"/>
        <end position="88"/>
    </location>
</feature>
<evidence type="ECO:0000313" key="2">
    <source>
        <dbReference type="EMBL" id="KZX11855.1"/>
    </source>
</evidence>
<feature type="transmembrane region" description="Helical" evidence="1">
    <location>
        <begin position="94"/>
        <end position="111"/>
    </location>
</feature>
<sequence>MKFTKKNALKLFIGIILFMILFVMCLSIENWLICTISCILLVIIYYFLLKKLIPMELSAFIEQVKKQNIIIKILLILFFIAIIYETRVPSSHEWSIVLVSLLWIATFIELFKNRE</sequence>
<keyword evidence="1" id="KW-1133">Transmembrane helix</keyword>
<keyword evidence="3" id="KW-1185">Reference proteome</keyword>
<dbReference type="Proteomes" id="UP000077428">
    <property type="component" value="Unassembled WGS sequence"/>
</dbReference>
<reference evidence="3" key="1">
    <citation type="journal article" date="2016" name="Genome Announc.">
        <title>Draft Genome Sequences of Methanobrevibacter curvatus DSM11111, Methanobrevibacter cuticularis DSM11139, Methanobrevibacter filiformis DSM11501, and Methanobrevibacter oralis DSM7256.</title>
        <authorList>
            <person name="Poehlein A."/>
            <person name="Seedorf H."/>
        </authorList>
    </citation>
    <scope>NUCLEOTIDE SEQUENCE [LARGE SCALE GENOMIC DNA]</scope>
    <source>
        <strain evidence="3">DSM 7256 / JCM 30027 / ZR</strain>
    </source>
</reference>
<dbReference type="PATRIC" id="fig|66851.6.peg.1513"/>
<protein>
    <submittedName>
        <fullName evidence="2">Uncharacterized protein</fullName>
    </submittedName>
</protein>
<name>A0A162FEI5_METOA</name>
<accession>A0A162FEI5</accession>
<dbReference type="STRING" id="66851.MBORA_13950"/>
<organism evidence="2 3">
    <name type="scientific">Methanobrevibacter oralis</name>
    <dbReference type="NCBI Taxonomy" id="66851"/>
    <lineage>
        <taxon>Archaea</taxon>
        <taxon>Methanobacteriati</taxon>
        <taxon>Methanobacteriota</taxon>
        <taxon>Methanomada group</taxon>
        <taxon>Methanobacteria</taxon>
        <taxon>Methanobacteriales</taxon>
        <taxon>Methanobacteriaceae</taxon>
        <taxon>Methanobrevibacter</taxon>
    </lineage>
</organism>
<proteinExistence type="predicted"/>
<dbReference type="AlphaFoldDB" id="A0A162FEI5"/>
<feature type="transmembrane region" description="Helical" evidence="1">
    <location>
        <begin position="7"/>
        <end position="24"/>
    </location>
</feature>
<gene>
    <name evidence="2" type="ORF">MBORA_13950</name>
</gene>
<evidence type="ECO:0000313" key="3">
    <source>
        <dbReference type="Proteomes" id="UP000077428"/>
    </source>
</evidence>
<comment type="caution">
    <text evidence="2">The sequence shown here is derived from an EMBL/GenBank/DDBJ whole genome shotgun (WGS) entry which is preliminary data.</text>
</comment>
<keyword evidence="1" id="KW-0472">Membrane</keyword>
<evidence type="ECO:0000256" key="1">
    <source>
        <dbReference type="SAM" id="Phobius"/>
    </source>
</evidence>
<feature type="transmembrane region" description="Helical" evidence="1">
    <location>
        <begin position="30"/>
        <end position="48"/>
    </location>
</feature>